<dbReference type="SUPFAM" id="SSF158446">
    <property type="entry name" value="IVS-encoded protein-like"/>
    <property type="match status" value="1"/>
</dbReference>
<evidence type="ECO:0000313" key="2">
    <source>
        <dbReference type="Proteomes" id="UP000326837"/>
    </source>
</evidence>
<sequence>MRKLETQLIIARELGFADGKSMESLFSMTDQESKMLSGLMRTVKDTL</sequence>
<dbReference type="Proteomes" id="UP000326837">
    <property type="component" value="Chromosome"/>
</dbReference>
<gene>
    <name evidence="1" type="ORF">PLANPX_3653</name>
</gene>
<organism evidence="1 2">
    <name type="scientific">Lacipirellula parvula</name>
    <dbReference type="NCBI Taxonomy" id="2650471"/>
    <lineage>
        <taxon>Bacteria</taxon>
        <taxon>Pseudomonadati</taxon>
        <taxon>Planctomycetota</taxon>
        <taxon>Planctomycetia</taxon>
        <taxon>Pirellulales</taxon>
        <taxon>Lacipirellulaceae</taxon>
        <taxon>Lacipirellula</taxon>
    </lineage>
</organism>
<protein>
    <submittedName>
        <fullName evidence="1">Uncharacterized protein</fullName>
    </submittedName>
</protein>
<dbReference type="Gene3D" id="1.20.1440.60">
    <property type="entry name" value="23S rRNA-intervening sequence"/>
    <property type="match status" value="1"/>
</dbReference>
<evidence type="ECO:0000313" key="1">
    <source>
        <dbReference type="EMBL" id="BBO34041.1"/>
    </source>
</evidence>
<dbReference type="AlphaFoldDB" id="A0A5K7XGJ5"/>
<dbReference type="InterPro" id="IPR036583">
    <property type="entry name" value="23S_rRNA_IVS_sf"/>
</dbReference>
<dbReference type="RefSeq" id="WP_232536141.1">
    <property type="nucleotide sequence ID" value="NZ_AP021861.1"/>
</dbReference>
<keyword evidence="2" id="KW-1185">Reference proteome</keyword>
<proteinExistence type="predicted"/>
<dbReference type="EMBL" id="AP021861">
    <property type="protein sequence ID" value="BBO34041.1"/>
    <property type="molecule type" value="Genomic_DNA"/>
</dbReference>
<dbReference type="KEGG" id="lpav:PLANPX_3653"/>
<reference evidence="2" key="1">
    <citation type="submission" date="2019-10" db="EMBL/GenBank/DDBJ databases">
        <title>Lacipirellula parvula gen. nov., sp. nov., representing a lineage of planctomycetes widespread in freshwater anoxic habitats, and description of the family Lacipirellulaceae.</title>
        <authorList>
            <person name="Dedysh S.N."/>
            <person name="Kulichevskaya I.S."/>
            <person name="Beletsky A.V."/>
            <person name="Rakitin A.L."/>
            <person name="Mardanov A.V."/>
            <person name="Ivanova A.A."/>
            <person name="Saltykova V.X."/>
            <person name="Rijpstra W.I.C."/>
            <person name="Sinninghe Damste J.S."/>
            <person name="Ravin N.V."/>
        </authorList>
    </citation>
    <scope>NUCLEOTIDE SEQUENCE [LARGE SCALE GENOMIC DNA]</scope>
    <source>
        <strain evidence="2">PX69</strain>
    </source>
</reference>
<accession>A0A5K7XGJ5</accession>
<name>A0A5K7XGJ5_9BACT</name>